<reference evidence="1 2" key="1">
    <citation type="submission" date="2017-06" db="EMBL/GenBank/DDBJ databases">
        <title>Biodegradation of gentamicin by bacterial consortia AMQD4 in synthetic medium and raw gentamicin sewage.</title>
        <authorList>
            <person name="Chang H."/>
            <person name="Feng Y."/>
            <person name="Li Z."/>
            <person name="Xue J."/>
            <person name="Cheng D."/>
        </authorList>
    </citation>
    <scope>NUCLEOTIDE SEQUENCE [LARGE SCALE GENOMIC DNA]</scope>
    <source>
        <strain evidence="1 2">BZC3</strain>
    </source>
</reference>
<protein>
    <recommendedName>
        <fullName evidence="3">Helix-turn-helix domain-containing protein</fullName>
    </recommendedName>
</protein>
<dbReference type="RefSeq" id="WP_088411127.1">
    <property type="nucleotide sequence ID" value="NZ_CP021995.1"/>
</dbReference>
<organism evidence="1 2">
    <name type="scientific">Brevundimonas diminuta</name>
    <name type="common">Pseudomonas diminuta</name>
    <dbReference type="NCBI Taxonomy" id="293"/>
    <lineage>
        <taxon>Bacteria</taxon>
        <taxon>Pseudomonadati</taxon>
        <taxon>Pseudomonadota</taxon>
        <taxon>Alphaproteobacteria</taxon>
        <taxon>Caulobacterales</taxon>
        <taxon>Caulobacteraceae</taxon>
        <taxon>Brevundimonas</taxon>
    </lineage>
</organism>
<dbReference type="Proteomes" id="UP000197024">
    <property type="component" value="Chromosome"/>
</dbReference>
<evidence type="ECO:0008006" key="3">
    <source>
        <dbReference type="Google" id="ProtNLM"/>
    </source>
</evidence>
<accession>A0A1Z3LZL4</accession>
<evidence type="ECO:0000313" key="1">
    <source>
        <dbReference type="EMBL" id="ASD27487.1"/>
    </source>
</evidence>
<sequence length="73" mass="7889">MINLHDIAVPSDPAEALTAVVALRRLADRIERDAVGSALGQGWSWARIAQALGVTKQAAHKRLSDITPTHHSR</sequence>
<dbReference type="EMBL" id="CP021995">
    <property type="protein sequence ID" value="ASD27487.1"/>
    <property type="molecule type" value="Genomic_DNA"/>
</dbReference>
<reference evidence="1 2" key="2">
    <citation type="submission" date="2017-06" db="EMBL/GenBank/DDBJ databases">
        <authorList>
            <person name="Kim H.J."/>
            <person name="Triplett B.A."/>
        </authorList>
    </citation>
    <scope>NUCLEOTIDE SEQUENCE [LARGE SCALE GENOMIC DNA]</scope>
    <source>
        <strain evidence="1 2">BZC3</strain>
    </source>
</reference>
<gene>
    <name evidence="1" type="ORF">CD943_11660</name>
</gene>
<evidence type="ECO:0000313" key="2">
    <source>
        <dbReference type="Proteomes" id="UP000197024"/>
    </source>
</evidence>
<proteinExistence type="predicted"/>
<dbReference type="AlphaFoldDB" id="A0A1Z3LZL4"/>
<name>A0A1Z3LZL4_BREDI</name>